<evidence type="ECO:0000313" key="4">
    <source>
        <dbReference type="Proteomes" id="UP000568839"/>
    </source>
</evidence>
<keyword evidence="1" id="KW-0472">Membrane</keyword>
<dbReference type="AlphaFoldDB" id="A0A841PHK2"/>
<keyword evidence="1" id="KW-1133">Transmembrane helix</keyword>
<comment type="caution">
    <text evidence="3">The sequence shown here is derived from an EMBL/GenBank/DDBJ whole genome shotgun (WGS) entry which is preliminary data.</text>
</comment>
<feature type="transmembrane region" description="Helical" evidence="1">
    <location>
        <begin position="7"/>
        <end position="29"/>
    </location>
</feature>
<feature type="transmembrane region" description="Helical" evidence="1">
    <location>
        <begin position="70"/>
        <end position="90"/>
    </location>
</feature>
<reference evidence="3 4" key="1">
    <citation type="submission" date="2020-08" db="EMBL/GenBank/DDBJ databases">
        <title>Genomic Encyclopedia of Type Strains, Phase IV (KMG-IV): sequencing the most valuable type-strain genomes for metagenomic binning, comparative biology and taxonomic classification.</title>
        <authorList>
            <person name="Goeker M."/>
        </authorList>
    </citation>
    <scope>NUCLEOTIDE SEQUENCE [LARGE SCALE GENOMIC DNA]</scope>
    <source>
        <strain evidence="3 4">DSM 21769</strain>
    </source>
</reference>
<name>A0A841PHK2_9BACL</name>
<protein>
    <recommendedName>
        <fullName evidence="2">DUF4064 domain-containing protein</fullName>
    </recommendedName>
</protein>
<keyword evidence="4" id="KW-1185">Reference proteome</keyword>
<evidence type="ECO:0000313" key="3">
    <source>
        <dbReference type="EMBL" id="MBB6448367.1"/>
    </source>
</evidence>
<evidence type="ECO:0000259" key="2">
    <source>
        <dbReference type="Pfam" id="PF13273"/>
    </source>
</evidence>
<keyword evidence="1" id="KW-0812">Transmembrane</keyword>
<sequence>MKRTGELVLGIIGVVINSIAAIIGTFMTISLQVGFDQESDLIENELMNDPNIQAEEAEAVMGMMGMFAPMGWWIVAIHVIGLILGIIALVKLKNNGKAAGILFLVAGGGMLILTLGFTLIQSILFIIAGIMCLVRKPPVSSEPPEEPRTE</sequence>
<proteinExistence type="predicted"/>
<dbReference type="InterPro" id="IPR025273">
    <property type="entry name" value="DUF4064"/>
</dbReference>
<dbReference type="Pfam" id="PF13273">
    <property type="entry name" value="DUF4064"/>
    <property type="match status" value="1"/>
</dbReference>
<organism evidence="3 4">
    <name type="scientific">Geomicrobium halophilum</name>
    <dbReference type="NCBI Taxonomy" id="549000"/>
    <lineage>
        <taxon>Bacteria</taxon>
        <taxon>Bacillati</taxon>
        <taxon>Bacillota</taxon>
        <taxon>Bacilli</taxon>
        <taxon>Bacillales</taxon>
        <taxon>Geomicrobium</taxon>
    </lineage>
</organism>
<dbReference type="EMBL" id="JACHHJ010000001">
    <property type="protein sequence ID" value="MBB6448367.1"/>
    <property type="molecule type" value="Genomic_DNA"/>
</dbReference>
<accession>A0A841PHK2</accession>
<gene>
    <name evidence="3" type="ORF">HNR44_000316</name>
</gene>
<dbReference type="RefSeq" id="WP_184402370.1">
    <property type="nucleotide sequence ID" value="NZ_JACHHJ010000001.1"/>
</dbReference>
<feature type="transmembrane region" description="Helical" evidence="1">
    <location>
        <begin position="102"/>
        <end position="131"/>
    </location>
</feature>
<dbReference type="Proteomes" id="UP000568839">
    <property type="component" value="Unassembled WGS sequence"/>
</dbReference>
<evidence type="ECO:0000256" key="1">
    <source>
        <dbReference type="SAM" id="Phobius"/>
    </source>
</evidence>
<feature type="domain" description="DUF4064" evidence="2">
    <location>
        <begin position="2"/>
        <end position="112"/>
    </location>
</feature>